<evidence type="ECO:0000313" key="9">
    <source>
        <dbReference type="Proteomes" id="UP000321595"/>
    </source>
</evidence>
<feature type="active site" description="Proton donor/acceptor" evidence="4">
    <location>
        <position position="461"/>
    </location>
</feature>
<dbReference type="OrthoDB" id="9811557at2"/>
<dbReference type="PANTHER" id="PTHR46568:SF1">
    <property type="entry name" value="ALKYLDIHYDROXYACETONEPHOSPHATE SYNTHASE, PEROXISOMAL"/>
    <property type="match status" value="1"/>
</dbReference>
<dbReference type="Gene3D" id="1.10.45.10">
    <property type="entry name" value="Vanillyl-alcohol Oxidase, Chain A, domain 4"/>
    <property type="match status" value="1"/>
</dbReference>
<feature type="domain" description="FAD-binding PCMH-type" evidence="7">
    <location>
        <begin position="107"/>
        <end position="286"/>
    </location>
</feature>
<dbReference type="KEGG" id="bbae:FRD01_17650"/>
<evidence type="ECO:0000259" key="7">
    <source>
        <dbReference type="PROSITE" id="PS51387"/>
    </source>
</evidence>
<dbReference type="Pfam" id="PF01565">
    <property type="entry name" value="FAD_binding_4"/>
    <property type="match status" value="1"/>
</dbReference>
<reference evidence="8 9" key="1">
    <citation type="submission" date="2019-08" db="EMBL/GenBank/DDBJ databases">
        <authorList>
            <person name="Liang Q."/>
        </authorList>
    </citation>
    <scope>NUCLEOTIDE SEQUENCE [LARGE SCALE GENOMIC DNA]</scope>
    <source>
        <strain evidence="8 9">V1718</strain>
    </source>
</reference>
<organism evidence="8 9">
    <name type="scientific">Microvenator marinus</name>
    <dbReference type="NCBI Taxonomy" id="2600177"/>
    <lineage>
        <taxon>Bacteria</taxon>
        <taxon>Deltaproteobacteria</taxon>
        <taxon>Bradymonadales</taxon>
        <taxon>Microvenatoraceae</taxon>
        <taxon>Microvenator</taxon>
    </lineage>
</organism>
<dbReference type="InterPro" id="IPR004113">
    <property type="entry name" value="FAD-bd_oxidored_4_C"/>
</dbReference>
<dbReference type="AlphaFoldDB" id="A0A5B8XTN3"/>
<evidence type="ECO:0000313" key="8">
    <source>
        <dbReference type="EMBL" id="QED29030.1"/>
    </source>
</evidence>
<accession>A0A5B8XTN3</accession>
<keyword evidence="9" id="KW-1185">Reference proteome</keyword>
<protein>
    <submittedName>
        <fullName evidence="8">FAD-binding oxidoreductase</fullName>
    </submittedName>
</protein>
<dbReference type="EMBL" id="CP042467">
    <property type="protein sequence ID" value="QED29030.1"/>
    <property type="molecule type" value="Genomic_DNA"/>
</dbReference>
<dbReference type="Gene3D" id="3.30.300.330">
    <property type="match status" value="1"/>
</dbReference>
<gene>
    <name evidence="8" type="ORF">FRD01_17650</name>
</gene>
<dbReference type="Proteomes" id="UP000321595">
    <property type="component" value="Chromosome"/>
</dbReference>
<dbReference type="GO" id="GO:0071949">
    <property type="term" value="F:FAD binding"/>
    <property type="evidence" value="ECO:0007669"/>
    <property type="project" value="InterPro"/>
</dbReference>
<keyword evidence="2" id="KW-0285">Flavoprotein</keyword>
<evidence type="ECO:0000256" key="5">
    <source>
        <dbReference type="PIRSR" id="PIRSR625650-3"/>
    </source>
</evidence>
<evidence type="ECO:0000256" key="2">
    <source>
        <dbReference type="ARBA" id="ARBA00022630"/>
    </source>
</evidence>
<dbReference type="Gene3D" id="3.30.465.10">
    <property type="match status" value="1"/>
</dbReference>
<dbReference type="GO" id="GO:0008609">
    <property type="term" value="F:alkylglycerone-phosphate synthase activity"/>
    <property type="evidence" value="ECO:0007669"/>
    <property type="project" value="InterPro"/>
</dbReference>
<dbReference type="GO" id="GO:0008610">
    <property type="term" value="P:lipid biosynthetic process"/>
    <property type="evidence" value="ECO:0007669"/>
    <property type="project" value="InterPro"/>
</dbReference>
<dbReference type="InterPro" id="IPR016166">
    <property type="entry name" value="FAD-bd_PCMH"/>
</dbReference>
<dbReference type="InterPro" id="IPR036318">
    <property type="entry name" value="FAD-bd_PCMH-like_sf"/>
</dbReference>
<keyword evidence="3 5" id="KW-0274">FAD</keyword>
<dbReference type="InterPro" id="IPR006094">
    <property type="entry name" value="Oxid_FAD_bind_N"/>
</dbReference>
<evidence type="ECO:0000256" key="3">
    <source>
        <dbReference type="ARBA" id="ARBA00022827"/>
    </source>
</evidence>
<dbReference type="InterPro" id="IPR016169">
    <property type="entry name" value="FAD-bd_PCMH_sub2"/>
</dbReference>
<dbReference type="RefSeq" id="WP_146961982.1">
    <property type="nucleotide sequence ID" value="NZ_CP042467.1"/>
</dbReference>
<dbReference type="SUPFAM" id="SSF55103">
    <property type="entry name" value="FAD-linked oxidases, C-terminal domain"/>
    <property type="match status" value="1"/>
</dbReference>
<comment type="similarity">
    <text evidence="1">Belongs to the FAD-binding oxidoreductase/transferase type 4 family.</text>
</comment>
<sequence length="542" mass="59466">MSNPLISSGYKPIVLVNMTQPKRRSHWAWGWEHKMPSIEERHRLAELLEGVLGIKAGEVEEAVPIQAVELPGTELKATWLDTTNDARIRHTYGRSWPDLMRGFLGDFGPAPLAVATPSSTEELEKVYDWAQDSGVKVQIYGGGTSVVGGVECDPEYPTISLDTSNLSGVLEIDKTSRGALIAAGAFGPDIEDALRPHGLTLRHFPQSFEFSTLGGWIATRSGGHFATQRTHIEDFVQWMEVVAPCGAVRTGEYPASGAGPDMNRVFAGSEGTMGLITKAWMRLQERPRYKAQASVKFAAWNDAIAALRAIAQSGLNPANARLLDSREALMNQVSFDGSNILVLGFESADRPLAAQMERALEIARDHHGQCDGAVYIDTNGPGAKESERWKSAFLDGPYMQSALLTMGVFADTFETAVTWSGFERLHNAVIANMKDVLKRTCGRGFLTCRITHIYPDGLAPYYTWVAPMPTRDRSAIEVWKTIKDEAMKTLRTNGGTITHHHAVGRIHRDAWHQEAGPHSIAALDAMKSSFDPKHILNPGVLL</sequence>
<dbReference type="Pfam" id="PF02913">
    <property type="entry name" value="FAD-oxidase_C"/>
    <property type="match status" value="1"/>
</dbReference>
<proteinExistence type="inferred from homology"/>
<evidence type="ECO:0000256" key="1">
    <source>
        <dbReference type="ARBA" id="ARBA00008000"/>
    </source>
</evidence>
<dbReference type="PROSITE" id="PS51387">
    <property type="entry name" value="FAD_PCMH"/>
    <property type="match status" value="1"/>
</dbReference>
<name>A0A5B8XTN3_9DELT</name>
<evidence type="ECO:0000256" key="4">
    <source>
        <dbReference type="PIRSR" id="PIRSR625650-1"/>
    </source>
</evidence>
<dbReference type="InterPro" id="IPR016171">
    <property type="entry name" value="Vanillyl_alc_oxidase_C-sub2"/>
</dbReference>
<evidence type="ECO:0000256" key="6">
    <source>
        <dbReference type="PIRSR" id="PIRSR625650-4"/>
    </source>
</evidence>
<dbReference type="InterPro" id="IPR016164">
    <property type="entry name" value="FAD-linked_Oxase-like_C"/>
</dbReference>
<comment type="cofactor">
    <cofactor evidence="5">
        <name>FAD</name>
        <dbReference type="ChEBI" id="CHEBI:57692"/>
    </cofactor>
</comment>
<dbReference type="PANTHER" id="PTHR46568">
    <property type="entry name" value="ALKYLDIHYDROXYACETONEPHOSPHATE SYNTHASE, PEROXISOMAL"/>
    <property type="match status" value="1"/>
</dbReference>
<feature type="binding site" evidence="5">
    <location>
        <begin position="270"/>
        <end position="276"/>
    </location>
    <ligand>
        <name>FAD</name>
        <dbReference type="ChEBI" id="CHEBI:57692"/>
    </ligand>
</feature>
<dbReference type="SUPFAM" id="SSF56176">
    <property type="entry name" value="FAD-binding/transporter-associated domain-like"/>
    <property type="match status" value="1"/>
</dbReference>
<dbReference type="InterPro" id="IPR025650">
    <property type="entry name" value="Alkyl-DHAP_Synthase"/>
</dbReference>
<feature type="site" description="Important for enzyme activity" evidence="6">
    <location>
        <position position="321"/>
    </location>
</feature>